<keyword evidence="5 6" id="KW-0472">Membrane</keyword>
<dbReference type="FunCoup" id="F8A922">
    <property type="interactions" value="25"/>
</dbReference>
<dbReference type="Proteomes" id="UP000006793">
    <property type="component" value="Chromosome"/>
</dbReference>
<reference evidence="9" key="1">
    <citation type="submission" date="2011-04" db="EMBL/GenBank/DDBJ databases">
        <title>The complete genome of Thermodesulfatator indicus DSM 15286.</title>
        <authorList>
            <person name="Lucas S."/>
            <person name="Copeland A."/>
            <person name="Lapidus A."/>
            <person name="Bruce D."/>
            <person name="Goodwin L."/>
            <person name="Pitluck S."/>
            <person name="Peters L."/>
            <person name="Kyrpides N."/>
            <person name="Mavromatis K."/>
            <person name="Pagani I."/>
            <person name="Ivanova N."/>
            <person name="Saunders L."/>
            <person name="Detter J.C."/>
            <person name="Tapia R."/>
            <person name="Han C."/>
            <person name="Land M."/>
            <person name="Hauser L."/>
            <person name="Markowitz V."/>
            <person name="Cheng J.-F."/>
            <person name="Hugenholtz P."/>
            <person name="Woyke T."/>
            <person name="Wu D."/>
            <person name="Spring S."/>
            <person name="Schroeder M."/>
            <person name="Brambilla E."/>
            <person name="Klenk H.-P."/>
            <person name="Eisen J.A."/>
        </authorList>
    </citation>
    <scope>NUCLEOTIDE SEQUENCE [LARGE SCALE GENOMIC DNA]</scope>
    <source>
        <strain evidence="9">DSM 15286 / JCM 11887 / CIR29812</strain>
    </source>
</reference>
<dbReference type="GO" id="GO:0016020">
    <property type="term" value="C:membrane"/>
    <property type="evidence" value="ECO:0007669"/>
    <property type="project" value="UniProtKB-SubCell"/>
</dbReference>
<dbReference type="KEGG" id="tid:Thein_1283"/>
<evidence type="ECO:0000256" key="4">
    <source>
        <dbReference type="ARBA" id="ARBA00022989"/>
    </source>
</evidence>
<evidence type="ECO:0000256" key="2">
    <source>
        <dbReference type="ARBA" id="ARBA00022448"/>
    </source>
</evidence>
<keyword evidence="4 6" id="KW-1133">Transmembrane helix</keyword>
<reference evidence="8 9" key="2">
    <citation type="journal article" date="2012" name="Stand. Genomic Sci.">
        <title>Complete genome sequence of the thermophilic sulfate-reducing ocean bacterium Thermodesulfatator indicus type strain (CIR29812(T)).</title>
        <authorList>
            <person name="Anderson I."/>
            <person name="Saunders E."/>
            <person name="Lapidus A."/>
            <person name="Nolan M."/>
            <person name="Lucas S."/>
            <person name="Tice H."/>
            <person name="Del Rio T.G."/>
            <person name="Cheng J.F."/>
            <person name="Han C."/>
            <person name="Tapia R."/>
            <person name="Goodwin L.A."/>
            <person name="Pitluck S."/>
            <person name="Liolios K."/>
            <person name="Mavromatis K."/>
            <person name="Pagani I."/>
            <person name="Ivanova N."/>
            <person name="Mikhailova N."/>
            <person name="Pati A."/>
            <person name="Chen A."/>
            <person name="Palaniappan K."/>
            <person name="Land M."/>
            <person name="Hauser L."/>
            <person name="Jeffries C.D."/>
            <person name="Chang Y.J."/>
            <person name="Brambilla E.M."/>
            <person name="Rohde M."/>
            <person name="Spring S."/>
            <person name="Goker M."/>
            <person name="Detter J.C."/>
            <person name="Woyke T."/>
            <person name="Bristow J."/>
            <person name="Eisen J.A."/>
            <person name="Markowitz V."/>
            <person name="Hugenholtz P."/>
            <person name="Kyrpides N.C."/>
            <person name="Klenk H.P."/>
        </authorList>
    </citation>
    <scope>NUCLEOTIDE SEQUENCE [LARGE SCALE GENOMIC DNA]</scope>
    <source>
        <strain evidence="9">DSM 15286 / JCM 11887 / CIR29812</strain>
    </source>
</reference>
<feature type="transmembrane region" description="Helical" evidence="6">
    <location>
        <begin position="276"/>
        <end position="300"/>
    </location>
</feature>
<proteinExistence type="predicted"/>
<feature type="transmembrane region" description="Helical" evidence="6">
    <location>
        <begin position="243"/>
        <end position="264"/>
    </location>
</feature>
<feature type="transmembrane region" description="Helical" evidence="6">
    <location>
        <begin position="339"/>
        <end position="361"/>
    </location>
</feature>
<dbReference type="PANTHER" id="PTHR43568:SF1">
    <property type="entry name" value="P PROTEIN"/>
    <property type="match status" value="1"/>
</dbReference>
<keyword evidence="9" id="KW-1185">Reference proteome</keyword>
<evidence type="ECO:0000256" key="1">
    <source>
        <dbReference type="ARBA" id="ARBA00004141"/>
    </source>
</evidence>
<keyword evidence="3 6" id="KW-0812">Transmembrane</keyword>
<feature type="transmembrane region" description="Helical" evidence="6">
    <location>
        <begin position="41"/>
        <end position="64"/>
    </location>
</feature>
<evidence type="ECO:0000313" key="8">
    <source>
        <dbReference type="EMBL" id="AEH45150.1"/>
    </source>
</evidence>
<dbReference type="Pfam" id="PF03600">
    <property type="entry name" value="CitMHS"/>
    <property type="match status" value="1"/>
</dbReference>
<dbReference type="InterPro" id="IPR004680">
    <property type="entry name" value="Cit_transptr-like_dom"/>
</dbReference>
<evidence type="ECO:0000313" key="9">
    <source>
        <dbReference type="Proteomes" id="UP000006793"/>
    </source>
</evidence>
<protein>
    <submittedName>
        <fullName evidence="8">Citrate transporter</fullName>
    </submittedName>
</protein>
<organism evidence="8 9">
    <name type="scientific">Thermodesulfatator indicus (strain DSM 15286 / JCM 11887 / CIR29812)</name>
    <dbReference type="NCBI Taxonomy" id="667014"/>
    <lineage>
        <taxon>Bacteria</taxon>
        <taxon>Pseudomonadati</taxon>
        <taxon>Thermodesulfobacteriota</taxon>
        <taxon>Thermodesulfobacteria</taxon>
        <taxon>Thermodesulfobacteriales</taxon>
        <taxon>Thermodesulfatatoraceae</taxon>
        <taxon>Thermodesulfatator</taxon>
    </lineage>
</organism>
<dbReference type="OrthoDB" id="3177666at2"/>
<dbReference type="eggNOG" id="COG1055">
    <property type="taxonomic scope" value="Bacteria"/>
</dbReference>
<feature type="transmembrane region" description="Helical" evidence="6">
    <location>
        <begin position="306"/>
        <end position="327"/>
    </location>
</feature>
<sequence length="362" mass="41956">MILYFKNNLFLFLSLFLALILIALSKFPLTEIPTLVDWKTILSLSGLILITTAIKESGAFYYFSYFIASNIRNERILSLFFVVFTAFIATFLTNDISLFIVVPITLTLQDILQKKLAKLVIFEIIAANVGSTLTPIGNPQNLFLWHQWEISFLTFIEIMFPLFLLLLILLVLFVFFLIPSEKISKMSKVKISFFKKDFVVAMFFFVLFLCFLEFDQINFLIFLILIFALFFRKILFKCDWGLIFLFILIFINIKLIFYLKFLNIFFNNLLIKSSKYVFITSALASQIFSNVPAAIFLVNYSTNLKAIAYGVNVAGNGLVFASLANLIGLRLYSKRDIYLLFHLYSIPYFLISFILSLIIFFH</sequence>
<evidence type="ECO:0000256" key="5">
    <source>
        <dbReference type="ARBA" id="ARBA00023136"/>
    </source>
</evidence>
<feature type="transmembrane region" description="Helical" evidence="6">
    <location>
        <begin position="198"/>
        <end position="231"/>
    </location>
</feature>
<dbReference type="AlphaFoldDB" id="F8A922"/>
<dbReference type="RefSeq" id="WP_013907892.1">
    <property type="nucleotide sequence ID" value="NC_015681.1"/>
</dbReference>
<dbReference type="InParanoid" id="F8A922"/>
<keyword evidence="2" id="KW-0813">Transport</keyword>
<feature type="transmembrane region" description="Helical" evidence="6">
    <location>
        <begin position="152"/>
        <end position="178"/>
    </location>
</feature>
<feature type="domain" description="Citrate transporter-like" evidence="7">
    <location>
        <begin position="14"/>
        <end position="322"/>
    </location>
</feature>
<dbReference type="GO" id="GO:0055085">
    <property type="term" value="P:transmembrane transport"/>
    <property type="evidence" value="ECO:0007669"/>
    <property type="project" value="InterPro"/>
</dbReference>
<feature type="transmembrane region" description="Helical" evidence="6">
    <location>
        <begin position="76"/>
        <end position="106"/>
    </location>
</feature>
<dbReference type="HOGENOM" id="CLU_063025_1_0_0"/>
<dbReference type="InterPro" id="IPR051475">
    <property type="entry name" value="Diverse_Ion_Transporter"/>
</dbReference>
<comment type="subcellular location">
    <subcellularLocation>
        <location evidence="1">Membrane</location>
        <topology evidence="1">Multi-pass membrane protein</topology>
    </subcellularLocation>
</comment>
<gene>
    <name evidence="8" type="ordered locus">Thein_1283</name>
</gene>
<evidence type="ECO:0000256" key="6">
    <source>
        <dbReference type="SAM" id="Phobius"/>
    </source>
</evidence>
<name>F8A922_THEID</name>
<dbReference type="EMBL" id="CP002683">
    <property type="protein sequence ID" value="AEH45150.1"/>
    <property type="molecule type" value="Genomic_DNA"/>
</dbReference>
<evidence type="ECO:0000259" key="7">
    <source>
        <dbReference type="Pfam" id="PF03600"/>
    </source>
</evidence>
<evidence type="ECO:0000256" key="3">
    <source>
        <dbReference type="ARBA" id="ARBA00022692"/>
    </source>
</evidence>
<accession>F8A922</accession>
<dbReference type="PaxDb" id="667014-Thein_1283"/>
<dbReference type="PANTHER" id="PTHR43568">
    <property type="entry name" value="P PROTEIN"/>
    <property type="match status" value="1"/>
</dbReference>